<dbReference type="PROSITE" id="PS50231">
    <property type="entry name" value="RICIN_B_LECTIN"/>
    <property type="match status" value="1"/>
</dbReference>
<keyword evidence="5" id="KW-1185">Reference proteome</keyword>
<dbReference type="InterPro" id="IPR035992">
    <property type="entry name" value="Ricin_B-like_lectins"/>
</dbReference>
<feature type="signal peptide" evidence="2">
    <location>
        <begin position="1"/>
        <end position="22"/>
    </location>
</feature>
<keyword evidence="2" id="KW-0732">Signal</keyword>
<dbReference type="SUPFAM" id="SSF50370">
    <property type="entry name" value="Ricin B-like lectins"/>
    <property type="match status" value="1"/>
</dbReference>
<protein>
    <recommendedName>
        <fullName evidence="3">Ricin B lectin domain-containing protein</fullName>
    </recommendedName>
</protein>
<sequence length="149" mass="15754">MNRRTVAALSAAALTVAGVVLAAGIASAATAAPIVGQQSGRCVDVPNSSTANGTQVQLYDCSGQANQSWTATSGKQLQVYGTKCLDANNRGTTNGTAVIIWRQRRRHRQRHQAHPLGLQRRRQPAVEPAGHADQPDRPDDPATGGRRPV</sequence>
<dbReference type="Proteomes" id="UP001143480">
    <property type="component" value="Unassembled WGS sequence"/>
</dbReference>
<evidence type="ECO:0000256" key="2">
    <source>
        <dbReference type="SAM" id="SignalP"/>
    </source>
</evidence>
<name>A0A9W6NTV9_9ACTN</name>
<accession>A0A9W6NTV9</accession>
<reference evidence="4" key="1">
    <citation type="journal article" date="2014" name="Int. J. Syst. Evol. Microbiol.">
        <title>Complete genome sequence of Corynebacterium casei LMG S-19264T (=DSM 44701T), isolated from a smear-ripened cheese.</title>
        <authorList>
            <consortium name="US DOE Joint Genome Institute (JGI-PGF)"/>
            <person name="Walter F."/>
            <person name="Albersmeier A."/>
            <person name="Kalinowski J."/>
            <person name="Ruckert C."/>
        </authorList>
    </citation>
    <scope>NUCLEOTIDE SEQUENCE</scope>
    <source>
        <strain evidence="4">VKM Ac-1321</strain>
    </source>
</reference>
<evidence type="ECO:0000313" key="5">
    <source>
        <dbReference type="Proteomes" id="UP001143480"/>
    </source>
</evidence>
<dbReference type="Gene3D" id="2.80.10.50">
    <property type="match status" value="1"/>
</dbReference>
<evidence type="ECO:0000313" key="4">
    <source>
        <dbReference type="EMBL" id="GLL08816.1"/>
    </source>
</evidence>
<feature type="chain" id="PRO_5040925409" description="Ricin B lectin domain-containing protein" evidence="2">
    <location>
        <begin position="23"/>
        <end position="149"/>
    </location>
</feature>
<gene>
    <name evidence="4" type="ORF">GCM10017581_105950</name>
</gene>
<feature type="compositionally biased region" description="Basic residues" evidence="1">
    <location>
        <begin position="103"/>
        <end position="123"/>
    </location>
</feature>
<dbReference type="InterPro" id="IPR000772">
    <property type="entry name" value="Ricin_B_lectin"/>
</dbReference>
<feature type="domain" description="Ricin B lectin" evidence="3">
    <location>
        <begin position="33"/>
        <end position="111"/>
    </location>
</feature>
<comment type="caution">
    <text evidence="4">The sequence shown here is derived from an EMBL/GenBank/DDBJ whole genome shotgun (WGS) entry which is preliminary data.</text>
</comment>
<reference evidence="4" key="2">
    <citation type="submission" date="2023-01" db="EMBL/GenBank/DDBJ databases">
        <authorList>
            <person name="Sun Q."/>
            <person name="Evtushenko L."/>
        </authorList>
    </citation>
    <scope>NUCLEOTIDE SEQUENCE</scope>
    <source>
        <strain evidence="4">VKM Ac-1321</strain>
    </source>
</reference>
<evidence type="ECO:0000259" key="3">
    <source>
        <dbReference type="Pfam" id="PF00652"/>
    </source>
</evidence>
<organism evidence="4 5">
    <name type="scientific">Dactylosporangium matsuzakiense</name>
    <dbReference type="NCBI Taxonomy" id="53360"/>
    <lineage>
        <taxon>Bacteria</taxon>
        <taxon>Bacillati</taxon>
        <taxon>Actinomycetota</taxon>
        <taxon>Actinomycetes</taxon>
        <taxon>Micromonosporales</taxon>
        <taxon>Micromonosporaceae</taxon>
        <taxon>Dactylosporangium</taxon>
    </lineage>
</organism>
<dbReference type="Pfam" id="PF00652">
    <property type="entry name" value="Ricin_B_lectin"/>
    <property type="match status" value="1"/>
</dbReference>
<evidence type="ECO:0000256" key="1">
    <source>
        <dbReference type="SAM" id="MobiDB-lite"/>
    </source>
</evidence>
<feature type="region of interest" description="Disordered" evidence="1">
    <location>
        <begin position="103"/>
        <end position="149"/>
    </location>
</feature>
<dbReference type="EMBL" id="BSFP01000214">
    <property type="protein sequence ID" value="GLL08816.1"/>
    <property type="molecule type" value="Genomic_DNA"/>
</dbReference>
<dbReference type="AlphaFoldDB" id="A0A9W6NTV9"/>
<proteinExistence type="predicted"/>